<organism evidence="5 6">
    <name type="scientific">Piscirickettsia litoralis</name>
    <dbReference type="NCBI Taxonomy" id="1891921"/>
    <lineage>
        <taxon>Bacteria</taxon>
        <taxon>Pseudomonadati</taxon>
        <taxon>Pseudomonadota</taxon>
        <taxon>Gammaproteobacteria</taxon>
        <taxon>Thiotrichales</taxon>
        <taxon>Piscirickettsiaceae</taxon>
        <taxon>Piscirickettsia</taxon>
    </lineage>
</organism>
<keyword evidence="6" id="KW-1185">Reference proteome</keyword>
<evidence type="ECO:0000259" key="3">
    <source>
        <dbReference type="PROSITE" id="PS50883"/>
    </source>
</evidence>
<dbReference type="SUPFAM" id="SSF55785">
    <property type="entry name" value="PYP-like sensor domain (PAS domain)"/>
    <property type="match status" value="1"/>
</dbReference>
<dbReference type="SMART" id="SM00267">
    <property type="entry name" value="GGDEF"/>
    <property type="match status" value="1"/>
</dbReference>
<comment type="caution">
    <text evidence="5">The sequence shown here is derived from an EMBL/GenBank/DDBJ whole genome shotgun (WGS) entry which is preliminary data.</text>
</comment>
<dbReference type="InterPro" id="IPR043128">
    <property type="entry name" value="Rev_trsase/Diguanyl_cyclase"/>
</dbReference>
<dbReference type="Gene3D" id="3.30.70.270">
    <property type="match status" value="1"/>
</dbReference>
<dbReference type="Pfam" id="PF13426">
    <property type="entry name" value="PAS_9"/>
    <property type="match status" value="1"/>
</dbReference>
<dbReference type="InterPro" id="IPR001789">
    <property type="entry name" value="Sig_transdc_resp-reg_receiver"/>
</dbReference>
<name>A0ABX3A3Z8_9GAMM</name>
<dbReference type="CDD" id="cd01949">
    <property type="entry name" value="GGDEF"/>
    <property type="match status" value="1"/>
</dbReference>
<protein>
    <recommendedName>
        <fullName evidence="7">Diguanylate cyclase</fullName>
    </recommendedName>
</protein>
<dbReference type="NCBIfam" id="TIGR00229">
    <property type="entry name" value="sensory_box"/>
    <property type="match status" value="1"/>
</dbReference>
<dbReference type="Pfam" id="PF00563">
    <property type="entry name" value="EAL"/>
    <property type="match status" value="1"/>
</dbReference>
<dbReference type="PROSITE" id="PS50110">
    <property type="entry name" value="RESPONSE_REGULATORY"/>
    <property type="match status" value="1"/>
</dbReference>
<dbReference type="InterPro" id="IPR029787">
    <property type="entry name" value="Nucleotide_cyclase"/>
</dbReference>
<dbReference type="Proteomes" id="UP000094329">
    <property type="component" value="Unassembled WGS sequence"/>
</dbReference>
<keyword evidence="1" id="KW-0597">Phosphoprotein</keyword>
<dbReference type="InterPro" id="IPR035919">
    <property type="entry name" value="EAL_sf"/>
</dbReference>
<dbReference type="Gene3D" id="3.40.50.2300">
    <property type="match status" value="1"/>
</dbReference>
<dbReference type="PROSITE" id="PS50887">
    <property type="entry name" value="GGDEF"/>
    <property type="match status" value="1"/>
</dbReference>
<dbReference type="EMBL" id="MDTU01000001">
    <property type="protein sequence ID" value="ODN42383.1"/>
    <property type="molecule type" value="Genomic_DNA"/>
</dbReference>
<proteinExistence type="predicted"/>
<sequence length="519" mass="58710">MQDAVIRVLLIGQHPLEREAIRLALEHEAPSRYFYDITDVTAVDVALLCDCEDRVDCIILDAQAIDLNGDVLEVVGQLKNKQQGLPLVIALVEETSEKSAIALLKSRVAGYLVKDKKRMYLDTLSTLVRESCEKRYFQEKYTLLKHKSNAILDAVADGVVGIDEQENVNFANCTACKILGYSRIEELIGLGFNAIFKNTMHESLNDIVSYVKRVGAFESEVIRKKGGHLPVELYCSVINEKKEKIVIISFRDITKRKRDEAELVRLAQYDDLTKLANKSLFIELLGQAISRANRSKYYFALLFLDIDGFKEVNDGYGHDIGDKLLQEIAQRLKSCTRAHDIIARVGGDEFTIILEELRDEQDVFWVCEKIKSSLAYPFIVQGIEIEVAASIGIVTFNDIHHTPEALLRYADMAMYSAKRQGTGHYEVFNRAMSDHTKELIHLRAGIVKAIESDELFVQFQPKINTGNNKCEAVEALLRWKDDLYGVIEPAKFIPLAEEIGIINELGLWILKKPVKVIKN</sequence>
<feature type="domain" description="Response regulatory" evidence="2">
    <location>
        <begin position="7"/>
        <end position="129"/>
    </location>
</feature>
<dbReference type="SUPFAM" id="SSF52172">
    <property type="entry name" value="CheY-like"/>
    <property type="match status" value="1"/>
</dbReference>
<dbReference type="PANTHER" id="PTHR44757:SF2">
    <property type="entry name" value="BIOFILM ARCHITECTURE MAINTENANCE PROTEIN MBAA"/>
    <property type="match status" value="1"/>
</dbReference>
<reference evidence="5 6" key="1">
    <citation type="submission" date="2016-08" db="EMBL/GenBank/DDBJ databases">
        <title>Draft genome sequence of Candidatus Piscirickettsia litoralis, from seawater.</title>
        <authorList>
            <person name="Wan X."/>
            <person name="Lee A.J."/>
            <person name="Hou S."/>
            <person name="Donachie S.P."/>
        </authorList>
    </citation>
    <scope>NUCLEOTIDE SEQUENCE [LARGE SCALE GENOMIC DNA]</scope>
    <source>
        <strain evidence="5 6">Y2</strain>
    </source>
</reference>
<evidence type="ECO:0000259" key="2">
    <source>
        <dbReference type="PROSITE" id="PS50110"/>
    </source>
</evidence>
<feature type="domain" description="GGDEF" evidence="4">
    <location>
        <begin position="297"/>
        <end position="430"/>
    </location>
</feature>
<dbReference type="PROSITE" id="PS50883">
    <property type="entry name" value="EAL"/>
    <property type="match status" value="1"/>
</dbReference>
<dbReference type="CDD" id="cd00130">
    <property type="entry name" value="PAS"/>
    <property type="match status" value="1"/>
</dbReference>
<dbReference type="Gene3D" id="3.30.450.20">
    <property type="entry name" value="PAS domain"/>
    <property type="match status" value="1"/>
</dbReference>
<accession>A0ABX3A3Z8</accession>
<dbReference type="Pfam" id="PF00990">
    <property type="entry name" value="GGDEF"/>
    <property type="match status" value="1"/>
</dbReference>
<dbReference type="InterPro" id="IPR000014">
    <property type="entry name" value="PAS"/>
</dbReference>
<feature type="domain" description="EAL" evidence="3">
    <location>
        <begin position="439"/>
        <end position="519"/>
    </location>
</feature>
<dbReference type="SUPFAM" id="SSF55073">
    <property type="entry name" value="Nucleotide cyclase"/>
    <property type="match status" value="1"/>
</dbReference>
<dbReference type="InterPro" id="IPR052155">
    <property type="entry name" value="Biofilm_reg_signaling"/>
</dbReference>
<dbReference type="NCBIfam" id="TIGR00254">
    <property type="entry name" value="GGDEF"/>
    <property type="match status" value="1"/>
</dbReference>
<evidence type="ECO:0008006" key="7">
    <source>
        <dbReference type="Google" id="ProtNLM"/>
    </source>
</evidence>
<evidence type="ECO:0000259" key="4">
    <source>
        <dbReference type="PROSITE" id="PS50887"/>
    </source>
</evidence>
<evidence type="ECO:0000256" key="1">
    <source>
        <dbReference type="PROSITE-ProRule" id="PRU00169"/>
    </source>
</evidence>
<dbReference type="Gene3D" id="3.20.20.450">
    <property type="entry name" value="EAL domain"/>
    <property type="match status" value="1"/>
</dbReference>
<evidence type="ECO:0000313" key="6">
    <source>
        <dbReference type="Proteomes" id="UP000094329"/>
    </source>
</evidence>
<dbReference type="InterPro" id="IPR001633">
    <property type="entry name" value="EAL_dom"/>
</dbReference>
<dbReference type="InterPro" id="IPR000160">
    <property type="entry name" value="GGDEF_dom"/>
</dbReference>
<dbReference type="PANTHER" id="PTHR44757">
    <property type="entry name" value="DIGUANYLATE CYCLASE DGCP"/>
    <property type="match status" value="1"/>
</dbReference>
<dbReference type="InterPro" id="IPR035965">
    <property type="entry name" value="PAS-like_dom_sf"/>
</dbReference>
<feature type="modified residue" description="4-aspartylphosphate" evidence="1">
    <location>
        <position position="61"/>
    </location>
</feature>
<dbReference type="SUPFAM" id="SSF141868">
    <property type="entry name" value="EAL domain-like"/>
    <property type="match status" value="1"/>
</dbReference>
<dbReference type="InterPro" id="IPR011006">
    <property type="entry name" value="CheY-like_superfamily"/>
</dbReference>
<evidence type="ECO:0000313" key="5">
    <source>
        <dbReference type="EMBL" id="ODN42383.1"/>
    </source>
</evidence>
<gene>
    <name evidence="5" type="ORF">BGC07_04835</name>
</gene>